<accession>A0A0L8HT42</accession>
<gene>
    <name evidence="1" type="ORF">OCBIM_22006758mg</name>
</gene>
<name>A0A0L8HT42_OCTBM</name>
<sequence length="65" mass="7487">MAFHQHALSLGWRTLVRLHAKTRTSAISVREMQYADDNATRSRTVDGLQKTADLYNTAYERFGMQ</sequence>
<dbReference type="AlphaFoldDB" id="A0A0L8HT42"/>
<reference evidence="1" key="1">
    <citation type="submission" date="2015-07" db="EMBL/GenBank/DDBJ databases">
        <title>MeaNS - Measles Nucleotide Surveillance Program.</title>
        <authorList>
            <person name="Tran T."/>
            <person name="Druce J."/>
        </authorList>
    </citation>
    <scope>NUCLEOTIDE SEQUENCE</scope>
    <source>
        <strain evidence="1">UCB-OBI-ISO-001</strain>
        <tissue evidence="1">Gonad</tissue>
    </source>
</reference>
<protein>
    <submittedName>
        <fullName evidence="1">Uncharacterized protein</fullName>
    </submittedName>
</protein>
<organism evidence="1">
    <name type="scientific">Octopus bimaculoides</name>
    <name type="common">California two-spotted octopus</name>
    <dbReference type="NCBI Taxonomy" id="37653"/>
    <lineage>
        <taxon>Eukaryota</taxon>
        <taxon>Metazoa</taxon>
        <taxon>Spiralia</taxon>
        <taxon>Lophotrochozoa</taxon>
        <taxon>Mollusca</taxon>
        <taxon>Cephalopoda</taxon>
        <taxon>Coleoidea</taxon>
        <taxon>Octopodiformes</taxon>
        <taxon>Octopoda</taxon>
        <taxon>Incirrata</taxon>
        <taxon>Octopodidae</taxon>
        <taxon>Octopus</taxon>
    </lineage>
</organism>
<dbReference type="EMBL" id="KQ417347">
    <property type="protein sequence ID" value="KOF92381.1"/>
    <property type="molecule type" value="Genomic_DNA"/>
</dbReference>
<evidence type="ECO:0000313" key="1">
    <source>
        <dbReference type="EMBL" id="KOF92381.1"/>
    </source>
</evidence>
<proteinExistence type="predicted"/>